<organism evidence="1">
    <name type="scientific">marine sediment metagenome</name>
    <dbReference type="NCBI Taxonomy" id="412755"/>
    <lineage>
        <taxon>unclassified sequences</taxon>
        <taxon>metagenomes</taxon>
        <taxon>ecological metagenomes</taxon>
    </lineage>
</organism>
<sequence>MPFDYNIAVAGDNLKSVVGIRDAIFLKYTTAQKRDGNLVLPYKHGELYVPDKYFEGADVLLQVYLPFDAVDEGQQALSDLALLFSSQDEVLVTQTDPARGAIRARVENLQDPVPTEDRFTYLFSLRNASGFWEDQSASSAASASPPVVATLGDRPVDDMILTFAGLGFLEHTDGLAQKSRIEILTGAGTAPYTVDVGLGTVVDSLSVQQDRWFEISQAWWMKWQPGTAQSFTSNVAVAASWRDKWA</sequence>
<name>A0A0F9HNQ4_9ZZZZ</name>
<evidence type="ECO:0000313" key="1">
    <source>
        <dbReference type="EMBL" id="KKM04872.1"/>
    </source>
</evidence>
<dbReference type="AlphaFoldDB" id="A0A0F9HNQ4"/>
<protein>
    <submittedName>
        <fullName evidence="1">Uncharacterized protein</fullName>
    </submittedName>
</protein>
<reference evidence="1" key="1">
    <citation type="journal article" date="2015" name="Nature">
        <title>Complex archaea that bridge the gap between prokaryotes and eukaryotes.</title>
        <authorList>
            <person name="Spang A."/>
            <person name="Saw J.H."/>
            <person name="Jorgensen S.L."/>
            <person name="Zaremba-Niedzwiedzka K."/>
            <person name="Martijn J."/>
            <person name="Lind A.E."/>
            <person name="van Eijk R."/>
            <person name="Schleper C."/>
            <person name="Guy L."/>
            <person name="Ettema T.J."/>
        </authorList>
    </citation>
    <scope>NUCLEOTIDE SEQUENCE</scope>
</reference>
<accession>A0A0F9HNQ4</accession>
<dbReference type="EMBL" id="LAZR01016354">
    <property type="protein sequence ID" value="KKM04872.1"/>
    <property type="molecule type" value="Genomic_DNA"/>
</dbReference>
<comment type="caution">
    <text evidence="1">The sequence shown here is derived from an EMBL/GenBank/DDBJ whole genome shotgun (WGS) entry which is preliminary data.</text>
</comment>
<proteinExistence type="predicted"/>
<gene>
    <name evidence="1" type="ORF">LCGC14_1759860</name>
</gene>